<evidence type="ECO:0000313" key="1">
    <source>
        <dbReference type="EMBL" id="KKU90106.1"/>
    </source>
</evidence>
<dbReference type="Proteomes" id="UP000033882">
    <property type="component" value="Unassembled WGS sequence"/>
</dbReference>
<gene>
    <name evidence="1" type="ORF">UY19_C0006G0044</name>
</gene>
<dbReference type="AlphaFoldDB" id="A0A0G1U7L4"/>
<protein>
    <submittedName>
        <fullName evidence="1">Uncharacterized protein</fullName>
    </submittedName>
</protein>
<comment type="caution">
    <text evidence="1">The sequence shown here is derived from an EMBL/GenBank/DDBJ whole genome shotgun (WGS) entry which is preliminary data.</text>
</comment>
<organism evidence="1 2">
    <name type="scientific">Candidatus Wolfebacteria bacterium GW2011_GWA2_47_9b</name>
    <dbReference type="NCBI Taxonomy" id="1619005"/>
    <lineage>
        <taxon>Bacteria</taxon>
        <taxon>Candidatus Wolfeibacteriota</taxon>
    </lineage>
</organism>
<name>A0A0G1U7L4_9BACT</name>
<proteinExistence type="predicted"/>
<reference evidence="1 2" key="1">
    <citation type="journal article" date="2015" name="Nature">
        <title>rRNA introns, odd ribosomes, and small enigmatic genomes across a large radiation of phyla.</title>
        <authorList>
            <person name="Brown C.T."/>
            <person name="Hug L.A."/>
            <person name="Thomas B.C."/>
            <person name="Sharon I."/>
            <person name="Castelle C.J."/>
            <person name="Singh A."/>
            <person name="Wilkins M.J."/>
            <person name="Williams K.H."/>
            <person name="Banfield J.F."/>
        </authorList>
    </citation>
    <scope>NUCLEOTIDE SEQUENCE [LARGE SCALE GENOMIC DNA]</scope>
</reference>
<dbReference type="EMBL" id="LCPB01000006">
    <property type="protein sequence ID" value="KKU90106.1"/>
    <property type="molecule type" value="Genomic_DNA"/>
</dbReference>
<accession>A0A0G1U7L4</accession>
<evidence type="ECO:0000313" key="2">
    <source>
        <dbReference type="Proteomes" id="UP000033882"/>
    </source>
</evidence>
<sequence length="108" mass="12291">MPPKYKYIVVPRNHFSNETIVAALAETCAASGNEVTFPFQSKEKKGYYVAHEFITRLKNNGDSRIKIEFYEQAGDRPIKKYGIPAKKSSKKLREAKKRLKELVAAKGK</sequence>